<sequence length="187" mass="21244">MFRHTFIDKPVLSPDSPPVSPDSSEGYNITTTFATYIEELVKKIRATNTLYAPLRIATPVKVFLNQMVIDFIKRIAKISGIIIHDIQNGKTLTPKHIEQIFLVLLSEFGDTPFKRSLTAEIEKKLENYKEVLVQDVKPKKEVVLTPEEQVALIKKAREQHAKAMFAAKTKVTNAMQKLTELEKQIPV</sequence>
<evidence type="ECO:0000313" key="2">
    <source>
        <dbReference type="EMBL" id="BBO54078.1"/>
    </source>
</evidence>
<feature type="region of interest" description="Disordered" evidence="1">
    <location>
        <begin position="1"/>
        <end position="24"/>
    </location>
</feature>
<evidence type="ECO:0000256" key="1">
    <source>
        <dbReference type="SAM" id="MobiDB-lite"/>
    </source>
</evidence>
<proteinExistence type="predicted"/>
<accession>A0A5K7XX86</accession>
<organism evidence="2">
    <name type="scientific">Abalone asfa-like virus</name>
    <dbReference type="NCBI Taxonomy" id="2839893"/>
    <lineage>
        <taxon>Viruses</taxon>
        <taxon>Varidnaviria</taxon>
        <taxon>Bamfordvirae</taxon>
        <taxon>Nucleocytoviricota</taxon>
        <taxon>Pokkesviricetes</taxon>
        <taxon>Asfuvirales</taxon>
        <taxon>Asfarviridae</taxon>
    </lineage>
</organism>
<name>A0A5K7XX86_9VIRU</name>
<protein>
    <submittedName>
        <fullName evidence="2">Uncharacterized protein</fullName>
    </submittedName>
</protein>
<dbReference type="EMBL" id="LC506465">
    <property type="protein sequence ID" value="BBO54078.1"/>
    <property type="molecule type" value="Genomic_DNA"/>
</dbReference>
<reference evidence="2" key="1">
    <citation type="journal article" date="2020" name="Sci. Rep.">
        <title>A novel Asfarvirus-like virus identified as a potential cause of mass mortality of abalone.</title>
        <authorList>
            <person name="Matsuyama T."/>
            <person name="Takano T."/>
            <person name="Nishiki I."/>
            <person name="Fujiwara A."/>
            <person name="Kiryu I."/>
            <person name="Inada M."/>
            <person name="Sakai T."/>
            <person name="Terashima S."/>
            <person name="Matsuura Y."/>
            <person name="Isowa K."/>
            <person name="Nakayasu C."/>
        </authorList>
    </citation>
    <scope>NUCLEOTIDE SEQUENCE</scope>
</reference>